<gene>
    <name evidence="2" type="ORF">JK358_10755</name>
</gene>
<evidence type="ECO:0000313" key="3">
    <source>
        <dbReference type="Proteomes" id="UP000602198"/>
    </source>
</evidence>
<keyword evidence="3" id="KW-1185">Reference proteome</keyword>
<evidence type="ECO:0000313" key="2">
    <source>
        <dbReference type="EMBL" id="MBL1074872.1"/>
    </source>
</evidence>
<dbReference type="Gene3D" id="2.60.40.1650">
    <property type="entry name" value="Porin MspA (Ig-like beta-sandwich domain)"/>
    <property type="match status" value="2"/>
</dbReference>
<comment type="caution">
    <text evidence="2">The sequence shown here is derived from an EMBL/GenBank/DDBJ whole genome shotgun (WGS) entry which is preliminary data.</text>
</comment>
<protein>
    <submittedName>
        <fullName evidence="2">MspA family porin</fullName>
    </submittedName>
</protein>
<reference evidence="2 3" key="1">
    <citation type="submission" date="2021-01" db="EMBL/GenBank/DDBJ databases">
        <title>WGS of actinomycetes isolated from Thailand.</title>
        <authorList>
            <person name="Thawai C."/>
        </authorList>
    </citation>
    <scope>NUCLEOTIDE SEQUENCE [LARGE SCALE GENOMIC DNA]</scope>
    <source>
        <strain evidence="2 3">LPG 2</strain>
    </source>
</reference>
<sequence>MFGIGTYPRGGRLFVAALAVACCGFGNTGTADADTFIPLPGGIITRELADGTTITIRIDEESAKVSPSLGSTPVHRNVWVSGVGSVDLAGPSADTATIKISPGYVVGCQMDISSLGVNENAGESNTLSQTAPYITPSLSESFGGGITLAPGQAVARLMLDLEKPDDYGMESHKRYNKVPGPHASVTWVDEAFEVNGCGGYAQARSFVLAEIDTTTFIGNLALWGQPFTMG</sequence>
<evidence type="ECO:0000256" key="1">
    <source>
        <dbReference type="SAM" id="SignalP"/>
    </source>
</evidence>
<accession>A0ABS1M2I4</accession>
<feature type="chain" id="PRO_5046266347" evidence="1">
    <location>
        <begin position="34"/>
        <end position="230"/>
    </location>
</feature>
<dbReference type="InterPro" id="IPR015286">
    <property type="entry name" value="Porin_fam_mycobact-type"/>
</dbReference>
<dbReference type="Pfam" id="PF09203">
    <property type="entry name" value="MspA"/>
    <property type="match status" value="1"/>
</dbReference>
<dbReference type="Proteomes" id="UP000602198">
    <property type="component" value="Unassembled WGS sequence"/>
</dbReference>
<name>A0ABS1M2I4_9NOCA</name>
<feature type="signal peptide" evidence="1">
    <location>
        <begin position="1"/>
        <end position="33"/>
    </location>
</feature>
<dbReference type="EMBL" id="JAERRJ010000004">
    <property type="protein sequence ID" value="MBL1074872.1"/>
    <property type="molecule type" value="Genomic_DNA"/>
</dbReference>
<proteinExistence type="predicted"/>
<organism evidence="2 3">
    <name type="scientific">Nocardia acididurans</name>
    <dbReference type="NCBI Taxonomy" id="2802282"/>
    <lineage>
        <taxon>Bacteria</taxon>
        <taxon>Bacillati</taxon>
        <taxon>Actinomycetota</taxon>
        <taxon>Actinomycetes</taxon>
        <taxon>Mycobacteriales</taxon>
        <taxon>Nocardiaceae</taxon>
        <taxon>Nocardia</taxon>
    </lineage>
</organism>
<keyword evidence="1" id="KW-0732">Signal</keyword>